<dbReference type="GO" id="GO:0003924">
    <property type="term" value="F:GTPase activity"/>
    <property type="evidence" value="ECO:0007669"/>
    <property type="project" value="InterPro"/>
</dbReference>
<dbReference type="GO" id="GO:0005525">
    <property type="term" value="F:GTP binding"/>
    <property type="evidence" value="ECO:0007669"/>
    <property type="project" value="UniProtKB-KW"/>
</dbReference>
<keyword evidence="4" id="KW-0636">Prenylation</keyword>
<keyword evidence="6" id="KW-1185">Reference proteome</keyword>
<keyword evidence="2" id="KW-0547">Nucleotide-binding</keyword>
<keyword evidence="4" id="KW-0449">Lipoprotein</keyword>
<evidence type="ECO:0000256" key="2">
    <source>
        <dbReference type="ARBA" id="ARBA00022741"/>
    </source>
</evidence>
<gene>
    <name evidence="5" type="ORF">PXEA_LOCUS10954</name>
</gene>
<dbReference type="PROSITE" id="PS51419">
    <property type="entry name" value="RAB"/>
    <property type="match status" value="1"/>
</dbReference>
<dbReference type="Gene3D" id="3.40.50.300">
    <property type="entry name" value="P-loop containing nucleotide triphosphate hydrolases"/>
    <property type="match status" value="1"/>
</dbReference>
<evidence type="ECO:0000313" key="6">
    <source>
        <dbReference type="Proteomes" id="UP000784294"/>
    </source>
</evidence>
<comment type="caution">
    <text evidence="5">The sequence shown here is derived from an EMBL/GenBank/DDBJ whole genome shotgun (WGS) entry which is preliminary data.</text>
</comment>
<proteinExistence type="inferred from homology"/>
<evidence type="ECO:0000256" key="1">
    <source>
        <dbReference type="ARBA" id="ARBA00006270"/>
    </source>
</evidence>
<dbReference type="SMART" id="SM00175">
    <property type="entry name" value="RAB"/>
    <property type="match status" value="1"/>
</dbReference>
<evidence type="ECO:0000256" key="3">
    <source>
        <dbReference type="ARBA" id="ARBA00023134"/>
    </source>
</evidence>
<dbReference type="InterPro" id="IPR027417">
    <property type="entry name" value="P-loop_NTPase"/>
</dbReference>
<evidence type="ECO:0000256" key="4">
    <source>
        <dbReference type="ARBA" id="ARBA00023289"/>
    </source>
</evidence>
<dbReference type="PANTHER" id="PTHR47980">
    <property type="entry name" value="LD44762P"/>
    <property type="match status" value="1"/>
</dbReference>
<dbReference type="AlphaFoldDB" id="A0A3S5A8D4"/>
<feature type="non-terminal residue" evidence="5">
    <location>
        <position position="99"/>
    </location>
</feature>
<dbReference type="InterPro" id="IPR050305">
    <property type="entry name" value="Small_GTPase_Rab"/>
</dbReference>
<protein>
    <submittedName>
        <fullName evidence="5">Uncharacterized protein</fullName>
    </submittedName>
</protein>
<dbReference type="Pfam" id="PF00071">
    <property type="entry name" value="Ras"/>
    <property type="match status" value="1"/>
</dbReference>
<evidence type="ECO:0000313" key="5">
    <source>
        <dbReference type="EMBL" id="VEL17514.1"/>
    </source>
</evidence>
<organism evidence="5 6">
    <name type="scientific">Protopolystoma xenopodis</name>
    <dbReference type="NCBI Taxonomy" id="117903"/>
    <lineage>
        <taxon>Eukaryota</taxon>
        <taxon>Metazoa</taxon>
        <taxon>Spiralia</taxon>
        <taxon>Lophotrochozoa</taxon>
        <taxon>Platyhelminthes</taxon>
        <taxon>Monogenea</taxon>
        <taxon>Polyopisthocotylea</taxon>
        <taxon>Polystomatidea</taxon>
        <taxon>Polystomatidae</taxon>
        <taxon>Protopolystoma</taxon>
    </lineage>
</organism>
<comment type="similarity">
    <text evidence="1">Belongs to the small GTPase superfamily. Rab family.</text>
</comment>
<dbReference type="InterPro" id="IPR001806">
    <property type="entry name" value="Small_GTPase"/>
</dbReference>
<dbReference type="Proteomes" id="UP000784294">
    <property type="component" value="Unassembled WGS sequence"/>
</dbReference>
<accession>A0A3S5A8D4</accession>
<sequence>LVLDSYSLISSFYYHNFSCIRFRSLCTVFLRDAMGFLLVFDLTNEKSLLNCRDWMSLLCQHAYCDRPDVVLVGNKADLTEERTVTLSMANVVARELGYA</sequence>
<dbReference type="OrthoDB" id="9989112at2759"/>
<reference evidence="5" key="1">
    <citation type="submission" date="2018-11" db="EMBL/GenBank/DDBJ databases">
        <authorList>
            <consortium name="Pathogen Informatics"/>
        </authorList>
    </citation>
    <scope>NUCLEOTIDE SEQUENCE</scope>
</reference>
<keyword evidence="3" id="KW-0342">GTP-binding</keyword>
<dbReference type="SUPFAM" id="SSF52540">
    <property type="entry name" value="P-loop containing nucleoside triphosphate hydrolases"/>
    <property type="match status" value="1"/>
</dbReference>
<dbReference type="EMBL" id="CAAALY010032966">
    <property type="protein sequence ID" value="VEL17514.1"/>
    <property type="molecule type" value="Genomic_DNA"/>
</dbReference>
<name>A0A3S5A8D4_9PLAT</name>